<dbReference type="PANTHER" id="PTHR10742:SF342">
    <property type="entry name" value="AMINE OXIDASE"/>
    <property type="match status" value="1"/>
</dbReference>
<dbReference type="Gene3D" id="1.10.10.1620">
    <property type="match status" value="1"/>
</dbReference>
<feature type="domain" description="Amine oxidase" evidence="2">
    <location>
        <begin position="287"/>
        <end position="547"/>
    </location>
</feature>
<dbReference type="Proteomes" id="UP000076532">
    <property type="component" value="Unassembled WGS sequence"/>
</dbReference>
<dbReference type="Pfam" id="PF01593">
    <property type="entry name" value="Amino_oxidase"/>
    <property type="match status" value="1"/>
</dbReference>
<keyword evidence="4" id="KW-1185">Reference proteome</keyword>
<proteinExistence type="predicted"/>
<dbReference type="InterPro" id="IPR050281">
    <property type="entry name" value="Flavin_monoamine_oxidase"/>
</dbReference>
<dbReference type="Gene3D" id="3.90.660.10">
    <property type="match status" value="2"/>
</dbReference>
<organism evidence="3 4">
    <name type="scientific">Athelia psychrophila</name>
    <dbReference type="NCBI Taxonomy" id="1759441"/>
    <lineage>
        <taxon>Eukaryota</taxon>
        <taxon>Fungi</taxon>
        <taxon>Dikarya</taxon>
        <taxon>Basidiomycota</taxon>
        <taxon>Agaricomycotina</taxon>
        <taxon>Agaricomycetes</taxon>
        <taxon>Agaricomycetidae</taxon>
        <taxon>Atheliales</taxon>
        <taxon>Atheliaceae</taxon>
        <taxon>Athelia</taxon>
    </lineage>
</organism>
<accession>A0A166U9Q6</accession>
<dbReference type="GO" id="GO:0001716">
    <property type="term" value="F:L-amino-acid oxidase activity"/>
    <property type="evidence" value="ECO:0007669"/>
    <property type="project" value="TreeGrafter"/>
</dbReference>
<dbReference type="SUPFAM" id="SSF51905">
    <property type="entry name" value="FAD/NAD(P)-binding domain"/>
    <property type="match status" value="1"/>
</dbReference>
<evidence type="ECO:0000313" key="4">
    <source>
        <dbReference type="Proteomes" id="UP000076532"/>
    </source>
</evidence>
<reference evidence="3 4" key="1">
    <citation type="journal article" date="2016" name="Mol. Biol. Evol.">
        <title>Comparative Genomics of Early-Diverging Mushroom-Forming Fungi Provides Insights into the Origins of Lignocellulose Decay Capabilities.</title>
        <authorList>
            <person name="Nagy L.G."/>
            <person name="Riley R."/>
            <person name="Tritt A."/>
            <person name="Adam C."/>
            <person name="Daum C."/>
            <person name="Floudas D."/>
            <person name="Sun H."/>
            <person name="Yadav J.S."/>
            <person name="Pangilinan J."/>
            <person name="Larsson K.H."/>
            <person name="Matsuura K."/>
            <person name="Barry K."/>
            <person name="Labutti K."/>
            <person name="Kuo R."/>
            <person name="Ohm R.A."/>
            <person name="Bhattacharya S.S."/>
            <person name="Shirouzu T."/>
            <person name="Yoshinaga Y."/>
            <person name="Martin F.M."/>
            <person name="Grigoriev I.V."/>
            <person name="Hibbett D.S."/>
        </authorList>
    </citation>
    <scope>NUCLEOTIDE SEQUENCE [LARGE SCALE GENOMIC DNA]</scope>
    <source>
        <strain evidence="3 4">CBS 109695</strain>
    </source>
</reference>
<gene>
    <name evidence="3" type="ORF">FIBSPDRAFT_945004</name>
</gene>
<dbReference type="InterPro" id="IPR002937">
    <property type="entry name" value="Amino_oxidase"/>
</dbReference>
<dbReference type="OrthoDB" id="7777654at2759"/>
<dbReference type="STRING" id="436010.A0A166U9Q6"/>
<dbReference type="Gene3D" id="3.50.50.60">
    <property type="entry name" value="FAD/NAD(P)-binding domain"/>
    <property type="match status" value="1"/>
</dbReference>
<evidence type="ECO:0000259" key="2">
    <source>
        <dbReference type="Pfam" id="PF01593"/>
    </source>
</evidence>
<dbReference type="GO" id="GO:0009063">
    <property type="term" value="P:amino acid catabolic process"/>
    <property type="evidence" value="ECO:0007669"/>
    <property type="project" value="TreeGrafter"/>
</dbReference>
<dbReference type="SUPFAM" id="SSF54373">
    <property type="entry name" value="FAD-linked reductases, C-terminal domain"/>
    <property type="match status" value="1"/>
</dbReference>
<evidence type="ECO:0000313" key="3">
    <source>
        <dbReference type="EMBL" id="KZP31471.1"/>
    </source>
</evidence>
<protein>
    <recommendedName>
        <fullName evidence="2">Amine oxidase domain-containing protein</fullName>
    </recommendedName>
</protein>
<feature type="compositionally biased region" description="Basic and acidic residues" evidence="1">
    <location>
        <begin position="39"/>
        <end position="56"/>
    </location>
</feature>
<evidence type="ECO:0000256" key="1">
    <source>
        <dbReference type="SAM" id="MobiDB-lite"/>
    </source>
</evidence>
<dbReference type="PANTHER" id="PTHR10742">
    <property type="entry name" value="FLAVIN MONOAMINE OXIDASE"/>
    <property type="match status" value="1"/>
</dbReference>
<feature type="region of interest" description="Disordered" evidence="1">
    <location>
        <begin position="33"/>
        <end position="56"/>
    </location>
</feature>
<sequence>MPTAQYGTDTLDVYGLHARQTIESHRLRTLIRPGGAQHDPIREHGKEPQPKADSDIKRTEDALPVAIIGAGVGGLYTAMILESLNIPFKIIEASDRTGGRLLTHKFSEADAQYYKLFDQDNIKGNINIIPFKFADTLKMEYLYYNGVRTRQKDLPTPPGDFFHFSEVGVSTSDPDYFNPSAGYDAICGDVLKDYVVALAADLQNGGDAGWKKLMSKDRYSTHSYMSLDYKPNPELNIGESVGLPDDVINWCESMDKSTGWYDRAFSETVLEAMAFGATAKPCWMCLDGGIVFKTPVTAIGLTNPELGAASTMTVEDSDGGSHEYSHVVSTLPLPVLRTLDLSNSNLTLYQQNALRQLQYGPSIKIGVQFKSAWWTYGRDKSKSMVGIVGGQSYTDMPIRTIVYPSYGLDRPSCDPAVLIASYCWTEDAQRLGALIVDFNSSKFDADKPLSNPLAKLVLRDLSKVHNVDLHFLATQVMVIHPWDWNTNKYSMGAYTFFGPGEFKDLYTHMTQPAAYGRLHFAGEAISARHAWVVGALDSAWRAVDELLNCSALWKPKLTDFHSKWGFSQDWVAPEGITTPERSDESESVPCNEHNLHKQHLYTTQPDLFEQWIEHVLCCLAFL</sequence>
<dbReference type="InterPro" id="IPR036188">
    <property type="entry name" value="FAD/NAD-bd_sf"/>
</dbReference>
<dbReference type="EMBL" id="KV417489">
    <property type="protein sequence ID" value="KZP31471.1"/>
    <property type="molecule type" value="Genomic_DNA"/>
</dbReference>
<dbReference type="AlphaFoldDB" id="A0A166U9Q6"/>
<dbReference type="Pfam" id="PF13450">
    <property type="entry name" value="NAD_binding_8"/>
    <property type="match status" value="1"/>
</dbReference>
<name>A0A166U9Q6_9AGAM</name>